<evidence type="ECO:0000256" key="5">
    <source>
        <dbReference type="ARBA" id="ARBA00023110"/>
    </source>
</evidence>
<name>A0ABT3QXS3_9HYPH</name>
<organism evidence="11 12">
    <name type="scientific">Roseibium salinum</name>
    <dbReference type="NCBI Taxonomy" id="1604349"/>
    <lineage>
        <taxon>Bacteria</taxon>
        <taxon>Pseudomonadati</taxon>
        <taxon>Pseudomonadota</taxon>
        <taxon>Alphaproteobacteria</taxon>
        <taxon>Hyphomicrobiales</taxon>
        <taxon>Stappiaceae</taxon>
        <taxon>Roseibium</taxon>
    </lineage>
</organism>
<comment type="similarity">
    <text evidence="2">Belongs to the PpiC/parvulin rotamase family.</text>
</comment>
<dbReference type="PANTHER" id="PTHR47245:SF2">
    <property type="entry name" value="PEPTIDYL-PROLYL CIS-TRANS ISOMERASE HP_0175-RELATED"/>
    <property type="match status" value="1"/>
</dbReference>
<protein>
    <recommendedName>
        <fullName evidence="4">Parvulin-like PPIase</fullName>
        <ecNumber evidence="3">5.2.1.8</ecNumber>
    </recommendedName>
    <alternativeName>
        <fullName evidence="6">Peptidyl-prolyl cis-trans isomerase plp</fullName>
    </alternativeName>
    <alternativeName>
        <fullName evidence="7">Rotamase plp</fullName>
    </alternativeName>
</protein>
<keyword evidence="12" id="KW-1185">Reference proteome</keyword>
<dbReference type="PANTHER" id="PTHR47245">
    <property type="entry name" value="PEPTIDYLPROLYL ISOMERASE"/>
    <property type="match status" value="1"/>
</dbReference>
<gene>
    <name evidence="11" type="ORF">ON753_04855</name>
</gene>
<evidence type="ECO:0000313" key="12">
    <source>
        <dbReference type="Proteomes" id="UP001300261"/>
    </source>
</evidence>
<accession>A0ABT3QXS3</accession>
<dbReference type="GO" id="GO:0016853">
    <property type="term" value="F:isomerase activity"/>
    <property type="evidence" value="ECO:0007669"/>
    <property type="project" value="UniProtKB-KW"/>
</dbReference>
<evidence type="ECO:0000256" key="9">
    <source>
        <dbReference type="SAM" id="Phobius"/>
    </source>
</evidence>
<comment type="catalytic activity">
    <reaction evidence="1">
        <text>[protein]-peptidylproline (omega=180) = [protein]-peptidylproline (omega=0)</text>
        <dbReference type="Rhea" id="RHEA:16237"/>
        <dbReference type="Rhea" id="RHEA-COMP:10747"/>
        <dbReference type="Rhea" id="RHEA-COMP:10748"/>
        <dbReference type="ChEBI" id="CHEBI:83833"/>
        <dbReference type="ChEBI" id="CHEBI:83834"/>
        <dbReference type="EC" id="5.2.1.8"/>
    </reaction>
</comment>
<dbReference type="EMBL" id="JAPEVI010000003">
    <property type="protein sequence ID" value="MCX2721737.1"/>
    <property type="molecule type" value="Genomic_DNA"/>
</dbReference>
<dbReference type="SUPFAM" id="SSF54534">
    <property type="entry name" value="FKBP-like"/>
    <property type="match status" value="1"/>
</dbReference>
<evidence type="ECO:0000256" key="2">
    <source>
        <dbReference type="ARBA" id="ARBA00007656"/>
    </source>
</evidence>
<feature type="transmembrane region" description="Helical" evidence="9">
    <location>
        <begin position="12"/>
        <end position="32"/>
    </location>
</feature>
<keyword evidence="8 11" id="KW-0413">Isomerase</keyword>
<dbReference type="EC" id="5.2.1.8" evidence="3"/>
<dbReference type="PROSITE" id="PS50198">
    <property type="entry name" value="PPIC_PPIASE_2"/>
    <property type="match status" value="1"/>
</dbReference>
<dbReference type="InterPro" id="IPR000297">
    <property type="entry name" value="PPIase_PpiC"/>
</dbReference>
<evidence type="ECO:0000256" key="1">
    <source>
        <dbReference type="ARBA" id="ARBA00000971"/>
    </source>
</evidence>
<reference evidence="11 12" key="1">
    <citation type="journal article" date="2016" name="Int. J. Syst. Evol. Microbiol.">
        <title>Labrenzia salina sp. nov., isolated from the rhizosphere of the halophyte Arthrocnemum macrostachyum.</title>
        <authorList>
            <person name="Camacho M."/>
            <person name="Redondo-Gomez S."/>
            <person name="Rodriguez-Llorente I."/>
            <person name="Rohde M."/>
            <person name="Sproer C."/>
            <person name="Schumann P."/>
            <person name="Klenk H.P."/>
            <person name="Montero-Calasanz M.D.C."/>
        </authorList>
    </citation>
    <scope>NUCLEOTIDE SEQUENCE [LARGE SCALE GENOMIC DNA]</scope>
    <source>
        <strain evidence="11 12">DSM 29163</strain>
    </source>
</reference>
<dbReference type="Proteomes" id="UP001300261">
    <property type="component" value="Unassembled WGS sequence"/>
</dbReference>
<evidence type="ECO:0000256" key="8">
    <source>
        <dbReference type="PROSITE-ProRule" id="PRU00278"/>
    </source>
</evidence>
<keyword evidence="5 8" id="KW-0697">Rotamase</keyword>
<comment type="caution">
    <text evidence="11">The sequence shown here is derived from an EMBL/GenBank/DDBJ whole genome shotgun (WGS) entry which is preliminary data.</text>
</comment>
<evidence type="ECO:0000256" key="6">
    <source>
        <dbReference type="ARBA" id="ARBA00030642"/>
    </source>
</evidence>
<sequence>MNVMRRILGEPLVQFLLIGLAVFGVYGFAAGWPQSSDPDERTIEVGPGRVSQLHDTFERTRQRPPTREELNGLIEAFVREEVYYREGRKIGLDHDDTLLRRRMQQKMEFLIEPSAAELSPSDAELEAHLQQNAADFRVPAAIAFRQVFLDPAKHGADFQKDAAELLARLEEGTSPEEAGDPTLLPPGLPMTSVDRIARHFGPEFAEALADAETGRWIGPIPSAFGSHLVLIEERQETHDPKLTDVRDTVFEHWLSAKRRNLIEERYRALRDLYEISVLMPEPAPELSKPAGEALAK</sequence>
<keyword evidence="9" id="KW-0472">Membrane</keyword>
<keyword evidence="9" id="KW-0812">Transmembrane</keyword>
<evidence type="ECO:0000256" key="7">
    <source>
        <dbReference type="ARBA" id="ARBA00031484"/>
    </source>
</evidence>
<evidence type="ECO:0000259" key="10">
    <source>
        <dbReference type="PROSITE" id="PS50198"/>
    </source>
</evidence>
<feature type="domain" description="PpiC" evidence="10">
    <location>
        <begin position="128"/>
        <end position="233"/>
    </location>
</feature>
<dbReference type="InterPro" id="IPR050245">
    <property type="entry name" value="PrsA_foldase"/>
</dbReference>
<proteinExistence type="inferred from homology"/>
<dbReference type="Gene3D" id="3.10.50.40">
    <property type="match status" value="1"/>
</dbReference>
<dbReference type="InterPro" id="IPR046357">
    <property type="entry name" value="PPIase_dom_sf"/>
</dbReference>
<evidence type="ECO:0000256" key="3">
    <source>
        <dbReference type="ARBA" id="ARBA00013194"/>
    </source>
</evidence>
<evidence type="ECO:0000256" key="4">
    <source>
        <dbReference type="ARBA" id="ARBA00018370"/>
    </source>
</evidence>
<keyword evidence="9" id="KW-1133">Transmembrane helix</keyword>
<dbReference type="Pfam" id="PF13145">
    <property type="entry name" value="Rotamase_2"/>
    <property type="match status" value="1"/>
</dbReference>
<dbReference type="RefSeq" id="WP_265961446.1">
    <property type="nucleotide sequence ID" value="NZ_JAPEVI010000003.1"/>
</dbReference>
<evidence type="ECO:0000313" key="11">
    <source>
        <dbReference type="EMBL" id="MCX2721737.1"/>
    </source>
</evidence>